<evidence type="ECO:0000313" key="5">
    <source>
        <dbReference type="Proteomes" id="UP000295696"/>
    </source>
</evidence>
<evidence type="ECO:0000259" key="3">
    <source>
        <dbReference type="PROSITE" id="PS51186"/>
    </source>
</evidence>
<dbReference type="SUPFAM" id="SSF55729">
    <property type="entry name" value="Acyl-CoA N-acyltransferases (Nat)"/>
    <property type="match status" value="1"/>
</dbReference>
<name>A0A4R3J4R8_9RHOB</name>
<dbReference type="InterPro" id="IPR016181">
    <property type="entry name" value="Acyl_CoA_acyltransferase"/>
</dbReference>
<reference evidence="4 5" key="1">
    <citation type="submission" date="2019-03" db="EMBL/GenBank/DDBJ databases">
        <title>Genomic Encyclopedia of Type Strains, Phase IV (KMG-IV): sequencing the most valuable type-strain genomes for metagenomic binning, comparative biology and taxonomic classification.</title>
        <authorList>
            <person name="Goeker M."/>
        </authorList>
    </citation>
    <scope>NUCLEOTIDE SEQUENCE [LARGE SCALE GENOMIC DNA]</scope>
    <source>
        <strain evidence="4 5">DSM 104836</strain>
    </source>
</reference>
<gene>
    <name evidence="4" type="ORF">EDD52_12515</name>
</gene>
<keyword evidence="2" id="KW-0012">Acyltransferase</keyword>
<evidence type="ECO:0000256" key="2">
    <source>
        <dbReference type="ARBA" id="ARBA00023315"/>
    </source>
</evidence>
<evidence type="ECO:0000256" key="1">
    <source>
        <dbReference type="ARBA" id="ARBA00022679"/>
    </source>
</evidence>
<protein>
    <submittedName>
        <fullName evidence="4">Ribosomal protein S18 acetylase RimI-like enzyme</fullName>
    </submittedName>
</protein>
<dbReference type="PANTHER" id="PTHR43877">
    <property type="entry name" value="AMINOALKYLPHOSPHONATE N-ACETYLTRANSFERASE-RELATED-RELATED"/>
    <property type="match status" value="1"/>
</dbReference>
<dbReference type="EMBL" id="SLZU01000025">
    <property type="protein sequence ID" value="TCS58456.1"/>
    <property type="molecule type" value="Genomic_DNA"/>
</dbReference>
<sequence>MIRAAVPDDAEEIARVHVTAWSETYRGLLADDVIDSYTVARRRERWERILTQEAPGAATFVAEADGQIIGFASTLPQRNPDMRPVAEGEIAALYLLSSYHRQGFGTALWHACLTELRRMGWGRATFEVHRGNAAAIAFYDAQGAEFHMPADADHLIYTVAL</sequence>
<keyword evidence="1" id="KW-0808">Transferase</keyword>
<dbReference type="AlphaFoldDB" id="A0A4R3J4R8"/>
<dbReference type="Pfam" id="PF00583">
    <property type="entry name" value="Acetyltransf_1"/>
    <property type="match status" value="1"/>
</dbReference>
<evidence type="ECO:0000313" key="4">
    <source>
        <dbReference type="EMBL" id="TCS58456.1"/>
    </source>
</evidence>
<dbReference type="Proteomes" id="UP000295696">
    <property type="component" value="Unassembled WGS sequence"/>
</dbReference>
<dbReference type="GO" id="GO:0016747">
    <property type="term" value="F:acyltransferase activity, transferring groups other than amino-acyl groups"/>
    <property type="evidence" value="ECO:0007669"/>
    <property type="project" value="InterPro"/>
</dbReference>
<accession>A0A4R3J4R8</accession>
<keyword evidence="4" id="KW-0689">Ribosomal protein</keyword>
<dbReference type="InterPro" id="IPR050832">
    <property type="entry name" value="Bact_Acetyltransf"/>
</dbReference>
<proteinExistence type="predicted"/>
<organism evidence="4 5">
    <name type="scientific">Primorskyibacter sedentarius</name>
    <dbReference type="NCBI Taxonomy" id="745311"/>
    <lineage>
        <taxon>Bacteria</taxon>
        <taxon>Pseudomonadati</taxon>
        <taxon>Pseudomonadota</taxon>
        <taxon>Alphaproteobacteria</taxon>
        <taxon>Rhodobacterales</taxon>
        <taxon>Roseobacteraceae</taxon>
        <taxon>Primorskyibacter</taxon>
    </lineage>
</organism>
<dbReference type="PROSITE" id="PS51186">
    <property type="entry name" value="GNAT"/>
    <property type="match status" value="1"/>
</dbReference>
<dbReference type="InterPro" id="IPR000182">
    <property type="entry name" value="GNAT_dom"/>
</dbReference>
<keyword evidence="5" id="KW-1185">Reference proteome</keyword>
<comment type="caution">
    <text evidence="4">The sequence shown here is derived from an EMBL/GenBank/DDBJ whole genome shotgun (WGS) entry which is preliminary data.</text>
</comment>
<feature type="domain" description="N-acetyltransferase" evidence="3">
    <location>
        <begin position="1"/>
        <end position="161"/>
    </location>
</feature>
<dbReference type="CDD" id="cd04301">
    <property type="entry name" value="NAT_SF"/>
    <property type="match status" value="1"/>
</dbReference>
<dbReference type="Gene3D" id="3.40.630.30">
    <property type="match status" value="1"/>
</dbReference>
<keyword evidence="4" id="KW-0687">Ribonucleoprotein</keyword>
<dbReference type="GO" id="GO:0005840">
    <property type="term" value="C:ribosome"/>
    <property type="evidence" value="ECO:0007669"/>
    <property type="project" value="UniProtKB-KW"/>
</dbReference>